<protein>
    <submittedName>
        <fullName evidence="2">Uncharacterized protein</fullName>
    </submittedName>
</protein>
<dbReference type="Proteomes" id="UP001556367">
    <property type="component" value="Unassembled WGS sequence"/>
</dbReference>
<name>A0ABR3JYM1_9AGAR</name>
<gene>
    <name evidence="2" type="ORF">HGRIS_005722</name>
</gene>
<dbReference type="EMBL" id="JASNQZ010000001">
    <property type="protein sequence ID" value="KAL0960697.1"/>
    <property type="molecule type" value="Genomic_DNA"/>
</dbReference>
<organism evidence="2 3">
    <name type="scientific">Hohenbuehelia grisea</name>
    <dbReference type="NCBI Taxonomy" id="104357"/>
    <lineage>
        <taxon>Eukaryota</taxon>
        <taxon>Fungi</taxon>
        <taxon>Dikarya</taxon>
        <taxon>Basidiomycota</taxon>
        <taxon>Agaricomycotina</taxon>
        <taxon>Agaricomycetes</taxon>
        <taxon>Agaricomycetidae</taxon>
        <taxon>Agaricales</taxon>
        <taxon>Pleurotineae</taxon>
        <taxon>Pleurotaceae</taxon>
        <taxon>Hohenbuehelia</taxon>
    </lineage>
</organism>
<accession>A0ABR3JYM1</accession>
<reference evidence="3" key="1">
    <citation type="submission" date="2024-06" db="EMBL/GenBank/DDBJ databases">
        <title>Multi-omics analyses provide insights into the biosynthesis of the anticancer antibiotic pleurotin in Hohenbuehelia grisea.</title>
        <authorList>
            <person name="Weaver J.A."/>
            <person name="Alberti F."/>
        </authorList>
    </citation>
    <scope>NUCLEOTIDE SEQUENCE [LARGE SCALE GENOMIC DNA]</scope>
    <source>
        <strain evidence="3">T-177</strain>
    </source>
</reference>
<feature type="region of interest" description="Disordered" evidence="1">
    <location>
        <begin position="116"/>
        <end position="155"/>
    </location>
</feature>
<proteinExistence type="predicted"/>
<evidence type="ECO:0000313" key="3">
    <source>
        <dbReference type="Proteomes" id="UP001556367"/>
    </source>
</evidence>
<evidence type="ECO:0000313" key="2">
    <source>
        <dbReference type="EMBL" id="KAL0960697.1"/>
    </source>
</evidence>
<feature type="compositionally biased region" description="Low complexity" evidence="1">
    <location>
        <begin position="117"/>
        <end position="134"/>
    </location>
</feature>
<keyword evidence="3" id="KW-1185">Reference proteome</keyword>
<evidence type="ECO:0000256" key="1">
    <source>
        <dbReference type="SAM" id="MobiDB-lite"/>
    </source>
</evidence>
<sequence length="155" mass="16785">MVQGWFEAIFNDNGAENFFQYGGRHVGSWDATGEAIRVIEILKELMVDSSIDAGVRGEFIALLLTLARDEVVASVEEEAHEECSLHPLSLAGAGDHGDHWRPWVDLDATPLELIGQSDVDPVGADDAVDDSGVSNGNAEAARESPARPTKRTRRC</sequence>
<comment type="caution">
    <text evidence="2">The sequence shown here is derived from an EMBL/GenBank/DDBJ whole genome shotgun (WGS) entry which is preliminary data.</text>
</comment>